<name>A0ABX2IWB3_9RHOB</name>
<dbReference type="InterPro" id="IPR050638">
    <property type="entry name" value="AA-Vitamin_Transporters"/>
</dbReference>
<feature type="transmembrane region" description="Helical" evidence="5">
    <location>
        <begin position="107"/>
        <end position="128"/>
    </location>
</feature>
<keyword evidence="4 5" id="KW-0472">Membrane</keyword>
<keyword evidence="3 5" id="KW-1133">Transmembrane helix</keyword>
<dbReference type="SUPFAM" id="SSF103481">
    <property type="entry name" value="Multidrug resistance efflux transporter EmrE"/>
    <property type="match status" value="2"/>
</dbReference>
<dbReference type="Proteomes" id="UP000777935">
    <property type="component" value="Unassembled WGS sequence"/>
</dbReference>
<keyword evidence="8" id="KW-1185">Reference proteome</keyword>
<evidence type="ECO:0000313" key="8">
    <source>
        <dbReference type="Proteomes" id="UP000777935"/>
    </source>
</evidence>
<dbReference type="InterPro" id="IPR037185">
    <property type="entry name" value="EmrE-like"/>
</dbReference>
<feature type="transmembrane region" description="Helical" evidence="5">
    <location>
        <begin position="196"/>
        <end position="216"/>
    </location>
</feature>
<evidence type="ECO:0000259" key="6">
    <source>
        <dbReference type="Pfam" id="PF00892"/>
    </source>
</evidence>
<keyword evidence="2 5" id="KW-0812">Transmembrane</keyword>
<comment type="caution">
    <text evidence="7">The sequence shown here is derived from an EMBL/GenBank/DDBJ whole genome shotgun (WGS) entry which is preliminary data.</text>
</comment>
<dbReference type="PANTHER" id="PTHR32322:SF9">
    <property type="entry name" value="AMINO-ACID METABOLITE EFFLUX PUMP-RELATED"/>
    <property type="match status" value="1"/>
</dbReference>
<feature type="transmembrane region" description="Helical" evidence="5">
    <location>
        <begin position="228"/>
        <end position="246"/>
    </location>
</feature>
<evidence type="ECO:0000313" key="7">
    <source>
        <dbReference type="EMBL" id="NSX54699.1"/>
    </source>
</evidence>
<proteinExistence type="predicted"/>
<evidence type="ECO:0000256" key="1">
    <source>
        <dbReference type="ARBA" id="ARBA00004141"/>
    </source>
</evidence>
<comment type="subcellular location">
    <subcellularLocation>
        <location evidence="1">Membrane</location>
        <topology evidence="1">Multi-pass membrane protein</topology>
    </subcellularLocation>
</comment>
<evidence type="ECO:0000256" key="2">
    <source>
        <dbReference type="ARBA" id="ARBA00022692"/>
    </source>
</evidence>
<gene>
    <name evidence="7" type="ORF">HRQ87_07765</name>
</gene>
<feature type="transmembrane region" description="Helical" evidence="5">
    <location>
        <begin position="165"/>
        <end position="184"/>
    </location>
</feature>
<evidence type="ECO:0000256" key="4">
    <source>
        <dbReference type="ARBA" id="ARBA00023136"/>
    </source>
</evidence>
<sequence length="281" mass="29384">MTVKIALRDIDPLTLAAARVVIGACALYTLLKLRGGRLPALNNRVVWGFAIGIGVLSSALPFALLSWGQQYVPSAFAGMTMAALPIFVLPLAHAFVPGDRMSTRKSIGFAVGFAGTAVLVGTGGLGEVDGPLEIWARFACVGAALCYAVGSIVTRRCPDVDQLSLSTAALLTAGIILTPIALIVEGLPGSISLSPLIALIYLGLIPTAVAFIIKVAVIRSAGPSFMTLTNYQVPVWSVLFGFLFLNEALPPQLFLALVLILSGIAISQWRTLVGLILGDKT</sequence>
<reference evidence="7 8" key="1">
    <citation type="submission" date="2020-06" db="EMBL/GenBank/DDBJ databases">
        <title>Sulfitobacter algicola sp. nov., isolated from green algae.</title>
        <authorList>
            <person name="Wang C."/>
        </authorList>
    </citation>
    <scope>NUCLEOTIDE SEQUENCE [LARGE SCALE GENOMIC DNA]</scope>
    <source>
        <strain evidence="7 8">1151</strain>
    </source>
</reference>
<evidence type="ECO:0000256" key="3">
    <source>
        <dbReference type="ARBA" id="ARBA00022989"/>
    </source>
</evidence>
<feature type="domain" description="EamA" evidence="6">
    <location>
        <begin position="3"/>
        <end position="120"/>
    </location>
</feature>
<dbReference type="PANTHER" id="PTHR32322">
    <property type="entry name" value="INNER MEMBRANE TRANSPORTER"/>
    <property type="match status" value="1"/>
</dbReference>
<feature type="transmembrane region" description="Helical" evidence="5">
    <location>
        <begin position="12"/>
        <end position="33"/>
    </location>
</feature>
<dbReference type="Pfam" id="PF00892">
    <property type="entry name" value="EamA"/>
    <property type="match status" value="2"/>
</dbReference>
<protein>
    <submittedName>
        <fullName evidence="7">EamA family transporter</fullName>
    </submittedName>
</protein>
<feature type="transmembrane region" description="Helical" evidence="5">
    <location>
        <begin position="71"/>
        <end position="95"/>
    </location>
</feature>
<accession>A0ABX2IWB3</accession>
<feature type="transmembrane region" description="Helical" evidence="5">
    <location>
        <begin position="134"/>
        <end position="153"/>
    </location>
</feature>
<organism evidence="7 8">
    <name type="scientific">Parasulfitobacter algicola</name>
    <dbReference type="NCBI Taxonomy" id="2614809"/>
    <lineage>
        <taxon>Bacteria</taxon>
        <taxon>Pseudomonadati</taxon>
        <taxon>Pseudomonadota</taxon>
        <taxon>Alphaproteobacteria</taxon>
        <taxon>Rhodobacterales</taxon>
        <taxon>Roseobacteraceae</taxon>
        <taxon>Parasulfitobacter</taxon>
    </lineage>
</organism>
<feature type="transmembrane region" description="Helical" evidence="5">
    <location>
        <begin position="45"/>
        <end position="65"/>
    </location>
</feature>
<feature type="domain" description="EamA" evidence="6">
    <location>
        <begin position="137"/>
        <end position="266"/>
    </location>
</feature>
<feature type="transmembrane region" description="Helical" evidence="5">
    <location>
        <begin position="252"/>
        <end position="277"/>
    </location>
</feature>
<dbReference type="InterPro" id="IPR000620">
    <property type="entry name" value="EamA_dom"/>
</dbReference>
<evidence type="ECO:0000256" key="5">
    <source>
        <dbReference type="SAM" id="Phobius"/>
    </source>
</evidence>
<dbReference type="EMBL" id="JABUFE010000003">
    <property type="protein sequence ID" value="NSX54699.1"/>
    <property type="molecule type" value="Genomic_DNA"/>
</dbReference>